<proteinExistence type="predicted"/>
<dbReference type="STRING" id="688246.Premu_1316"/>
<dbReference type="RefSeq" id="WP_007574013.1">
    <property type="nucleotide sequence ID" value="NZ_BPTS01000001.1"/>
</dbReference>
<dbReference type="eggNOG" id="ENOG5033FB6">
    <property type="taxonomic scope" value="Bacteria"/>
</dbReference>
<reference evidence="2" key="1">
    <citation type="journal article" date="2011" name="Stand. Genomic Sci.">
        <title>Non-contiguous finished genome sequence of the opportunistic oral pathogen Prevotella multisaccharivorax type strain (PPPA20).</title>
        <authorList>
            <person name="Pati A."/>
            <person name="Gronow S."/>
            <person name="Lu M."/>
            <person name="Lapidus A."/>
            <person name="Nolan M."/>
            <person name="Lucas S."/>
            <person name="Hammon N."/>
            <person name="Deshpande S."/>
            <person name="Cheng J.F."/>
            <person name="Tapia R."/>
            <person name="Han C."/>
            <person name="Goodwin L."/>
            <person name="Pitluck S."/>
            <person name="Liolios K."/>
            <person name="Pagani I."/>
            <person name="Mavromatis K."/>
            <person name="Mikhailova N."/>
            <person name="Huntemann M."/>
            <person name="Chen A."/>
            <person name="Palaniappan K."/>
            <person name="Land M."/>
            <person name="Hauser L."/>
            <person name="Detter J.C."/>
            <person name="Brambilla E.M."/>
            <person name="Rohde M."/>
            <person name="Goker M."/>
            <person name="Woyke T."/>
            <person name="Bristow J."/>
            <person name="Eisen J.A."/>
            <person name="Markowitz V."/>
            <person name="Hugenholtz P."/>
            <person name="Kyrpides N.C."/>
            <person name="Klenk H.P."/>
            <person name="Ivanova N."/>
        </authorList>
    </citation>
    <scope>NUCLEOTIDE SEQUENCE [LARGE SCALE GENOMIC DNA]</scope>
    <source>
        <strain evidence="2">DSM 17128</strain>
    </source>
</reference>
<organism evidence="1 2">
    <name type="scientific">Hallella multisaccharivorax DSM 17128</name>
    <dbReference type="NCBI Taxonomy" id="688246"/>
    <lineage>
        <taxon>Bacteria</taxon>
        <taxon>Pseudomonadati</taxon>
        <taxon>Bacteroidota</taxon>
        <taxon>Bacteroidia</taxon>
        <taxon>Bacteroidales</taxon>
        <taxon>Prevotellaceae</taxon>
        <taxon>Hallella</taxon>
    </lineage>
</organism>
<dbReference type="HOGENOM" id="CLU_161352_0_0_10"/>
<dbReference type="AlphaFoldDB" id="F8NA82"/>
<evidence type="ECO:0000313" key="1">
    <source>
        <dbReference type="EMBL" id="EGN56745.1"/>
    </source>
</evidence>
<sequence>MANKRYLKRTINYITSELFAETMAAVIYNDKTNKEAGDNLLASIILTRDDFIKRVSHPEPGLAPNKYFKTLIKDFNNSMSEIIDRINNLG</sequence>
<name>F8NA82_9BACT</name>
<accession>F8NA82</accession>
<keyword evidence="2" id="KW-1185">Reference proteome</keyword>
<dbReference type="OrthoDB" id="1121857at2"/>
<dbReference type="EMBL" id="GL945017">
    <property type="protein sequence ID" value="EGN56745.1"/>
    <property type="molecule type" value="Genomic_DNA"/>
</dbReference>
<protein>
    <submittedName>
        <fullName evidence="1">Uncharacterized protein</fullName>
    </submittedName>
</protein>
<evidence type="ECO:0000313" key="2">
    <source>
        <dbReference type="Proteomes" id="UP000002772"/>
    </source>
</evidence>
<gene>
    <name evidence="1" type="ORF">Premu_1316</name>
</gene>
<dbReference type="Proteomes" id="UP000002772">
    <property type="component" value="Unassembled WGS sequence"/>
</dbReference>